<organism evidence="3 4">
    <name type="scientific">Opisthorchis viverrini</name>
    <name type="common">Southeast Asian liver fluke</name>
    <dbReference type="NCBI Taxonomy" id="6198"/>
    <lineage>
        <taxon>Eukaryota</taxon>
        <taxon>Metazoa</taxon>
        <taxon>Spiralia</taxon>
        <taxon>Lophotrochozoa</taxon>
        <taxon>Platyhelminthes</taxon>
        <taxon>Trematoda</taxon>
        <taxon>Digenea</taxon>
        <taxon>Opisthorchiida</taxon>
        <taxon>Opisthorchiata</taxon>
        <taxon>Opisthorchiidae</taxon>
        <taxon>Opisthorchis</taxon>
    </lineage>
</organism>
<dbReference type="PANTHER" id="PTHR12000:SF42">
    <property type="entry name" value="LEGUMAIN"/>
    <property type="match status" value="1"/>
</dbReference>
<sequence length="292" mass="33535">MKFQVILNMMRRCSFLIALLLCIDHVAWLEAIGIHNWSSLFNNNPSKNWVVLAAGSKSWGNYRHQADVYHAYQLVRKNNVPPENIITFAYDDIANNPSSPLSFSLTRAQKDIKKRTLEEQYEEVKRNTKSSHVMKYGEMAMGSLPVGKFQGHYDLLMNRNGGVIALGHIVKDTFRDFVEHVKTNHKPTLKGLSKRDELMCFKTVFDQFRTHCFTIQQPNAVGRKPSCQAHLISKTRRLIQAATEEEHETAWRKLHRALQVPEVAQHTTHLMELCKAGYEAETLIDSVRNICS</sequence>
<reference evidence="3 4" key="1">
    <citation type="submission" date="2013-11" db="EMBL/GenBank/DDBJ databases">
        <title>Opisthorchis viverrini - life in the bile duct.</title>
        <authorList>
            <person name="Young N.D."/>
            <person name="Nagarajan N."/>
            <person name="Lin S.J."/>
            <person name="Korhonen P.K."/>
            <person name="Jex A.R."/>
            <person name="Hall R.S."/>
            <person name="Safavi-Hemami H."/>
            <person name="Kaewkong W."/>
            <person name="Bertrand D."/>
            <person name="Gao S."/>
            <person name="Seet Q."/>
            <person name="Wongkham S."/>
            <person name="Teh B.T."/>
            <person name="Wongkham C."/>
            <person name="Intapan P.M."/>
            <person name="Maleewong W."/>
            <person name="Yang X."/>
            <person name="Hu M."/>
            <person name="Wang Z."/>
            <person name="Hofmann A."/>
            <person name="Sternberg P.W."/>
            <person name="Tan P."/>
            <person name="Wang J."/>
            <person name="Gasser R.B."/>
        </authorList>
    </citation>
    <scope>NUCLEOTIDE SEQUENCE [LARGE SCALE GENOMIC DNA]</scope>
</reference>
<dbReference type="AlphaFoldDB" id="A0A074YXF8"/>
<dbReference type="RefSeq" id="XP_009176767.1">
    <property type="nucleotide sequence ID" value="XM_009178503.1"/>
</dbReference>
<evidence type="ECO:0008006" key="5">
    <source>
        <dbReference type="Google" id="ProtNLM"/>
    </source>
</evidence>
<dbReference type="EMBL" id="KL597195">
    <property type="protein sequence ID" value="KER19486.1"/>
    <property type="molecule type" value="Genomic_DNA"/>
</dbReference>
<dbReference type="OrthoDB" id="9973749at2759"/>
<dbReference type="Pfam" id="PF01650">
    <property type="entry name" value="Peptidase_C13"/>
    <property type="match status" value="2"/>
</dbReference>
<feature type="chain" id="PRO_5001703645" description="Legumain" evidence="2">
    <location>
        <begin position="30"/>
        <end position="292"/>
    </location>
</feature>
<proteinExistence type="inferred from homology"/>
<dbReference type="GO" id="GO:0006624">
    <property type="term" value="P:vacuolar protein processing"/>
    <property type="evidence" value="ECO:0007669"/>
    <property type="project" value="TreeGrafter"/>
</dbReference>
<dbReference type="PANTHER" id="PTHR12000">
    <property type="entry name" value="HEMOGLOBINASE FAMILY MEMBER"/>
    <property type="match status" value="1"/>
</dbReference>
<dbReference type="Proteomes" id="UP000054324">
    <property type="component" value="Unassembled WGS sequence"/>
</dbReference>
<protein>
    <recommendedName>
        <fullName evidence="5">Legumain</fullName>
    </recommendedName>
</protein>
<name>A0A074YXF8_OPIVI</name>
<evidence type="ECO:0000256" key="1">
    <source>
        <dbReference type="ARBA" id="ARBA00009941"/>
    </source>
</evidence>
<dbReference type="InterPro" id="IPR046427">
    <property type="entry name" value="Legumain_prodom_sf"/>
</dbReference>
<dbReference type="PIRSF" id="PIRSF019663">
    <property type="entry name" value="Legumain"/>
    <property type="match status" value="1"/>
</dbReference>
<keyword evidence="2" id="KW-0732">Signal</keyword>
<comment type="similarity">
    <text evidence="1">Belongs to the peptidase C13 family.</text>
</comment>
<dbReference type="GeneID" id="20325924"/>
<accession>A0A074YXF8</accession>
<gene>
    <name evidence="3" type="ORF">T265_11756</name>
</gene>
<dbReference type="Gene3D" id="1.10.132.130">
    <property type="match status" value="1"/>
</dbReference>
<feature type="signal peptide" evidence="2">
    <location>
        <begin position="1"/>
        <end position="29"/>
    </location>
</feature>
<dbReference type="InterPro" id="IPR001096">
    <property type="entry name" value="Peptidase_C13"/>
</dbReference>
<evidence type="ECO:0000313" key="3">
    <source>
        <dbReference type="EMBL" id="KER19486.1"/>
    </source>
</evidence>
<dbReference type="CTD" id="20325924"/>
<dbReference type="KEGG" id="ovi:T265_11756"/>
<keyword evidence="4" id="KW-1185">Reference proteome</keyword>
<dbReference type="Gene3D" id="3.40.50.1460">
    <property type="match status" value="2"/>
</dbReference>
<evidence type="ECO:0000256" key="2">
    <source>
        <dbReference type="SAM" id="SignalP"/>
    </source>
</evidence>
<dbReference type="GO" id="GO:0005773">
    <property type="term" value="C:vacuole"/>
    <property type="evidence" value="ECO:0007669"/>
    <property type="project" value="GOC"/>
</dbReference>
<dbReference type="GO" id="GO:0051603">
    <property type="term" value="P:proteolysis involved in protein catabolic process"/>
    <property type="evidence" value="ECO:0007669"/>
    <property type="project" value="TreeGrafter"/>
</dbReference>
<dbReference type="GO" id="GO:0004197">
    <property type="term" value="F:cysteine-type endopeptidase activity"/>
    <property type="evidence" value="ECO:0007669"/>
    <property type="project" value="TreeGrafter"/>
</dbReference>
<dbReference type="PRINTS" id="PR00776">
    <property type="entry name" value="HEMOGLOBNASE"/>
</dbReference>
<evidence type="ECO:0000313" key="4">
    <source>
        <dbReference type="Proteomes" id="UP000054324"/>
    </source>
</evidence>